<protein>
    <submittedName>
        <fullName evidence="1">Uncharacterized protein</fullName>
    </submittedName>
</protein>
<evidence type="ECO:0000313" key="1">
    <source>
        <dbReference type="EMBL" id="RKQ13489.1"/>
    </source>
</evidence>
<dbReference type="SUPFAM" id="SSF161266">
    <property type="entry name" value="Gam-like"/>
    <property type="match status" value="1"/>
</dbReference>
<dbReference type="RefSeq" id="WP_121133624.1">
    <property type="nucleotide sequence ID" value="NZ_JBHUFK010000010.1"/>
</dbReference>
<proteinExistence type="predicted"/>
<accession>A0A494YTM9</accession>
<keyword evidence="2" id="KW-1185">Reference proteome</keyword>
<comment type="caution">
    <text evidence="1">The sequence shown here is derived from an EMBL/GenBank/DDBJ whole genome shotgun (WGS) entry which is preliminary data.</text>
</comment>
<organism evidence="1 2">
    <name type="scientific">Oceanobacillus bengalensis</name>
    <dbReference type="NCBI Taxonomy" id="1435466"/>
    <lineage>
        <taxon>Bacteria</taxon>
        <taxon>Bacillati</taxon>
        <taxon>Bacillota</taxon>
        <taxon>Bacilli</taxon>
        <taxon>Bacillales</taxon>
        <taxon>Bacillaceae</taxon>
        <taxon>Oceanobacillus</taxon>
    </lineage>
</organism>
<dbReference type="EMBL" id="RBZO01000030">
    <property type="protein sequence ID" value="RKQ13489.1"/>
    <property type="molecule type" value="Genomic_DNA"/>
</dbReference>
<sequence>MSTTTKVSKDMIERYFDLSKMKKEIESEMNQLKDAFHIYFDSAVGSNKKGEVLEGKYKLQRQIRKTEKFQEEDTVNRLEELKLNDLIKVVKKPDDAKIKGAIDLGLLEENDLEGCRVVSYSKVIVVREV</sequence>
<name>A0A494YTM9_9BACI</name>
<dbReference type="OrthoDB" id="2704409at2"/>
<dbReference type="AlphaFoldDB" id="A0A494YTM9"/>
<reference evidence="1 2" key="1">
    <citation type="journal article" date="2015" name="Antonie Van Leeuwenhoek">
        <title>Oceanobacillus bengalensis sp. nov., a bacterium isolated from seawater of the Bay of Bengal.</title>
        <authorList>
            <person name="Yongchang O."/>
            <person name="Xiang W."/>
            <person name="Wang G."/>
        </authorList>
    </citation>
    <scope>NUCLEOTIDE SEQUENCE [LARGE SCALE GENOMIC DNA]</scope>
    <source>
        <strain evidence="1 2">MCCC 1K00260</strain>
    </source>
</reference>
<dbReference type="Proteomes" id="UP000281813">
    <property type="component" value="Unassembled WGS sequence"/>
</dbReference>
<evidence type="ECO:0000313" key="2">
    <source>
        <dbReference type="Proteomes" id="UP000281813"/>
    </source>
</evidence>
<gene>
    <name evidence="1" type="ORF">D8M05_16075</name>
</gene>